<keyword evidence="20" id="KW-1185">Reference proteome</keyword>
<evidence type="ECO:0000256" key="11">
    <source>
        <dbReference type="ARBA" id="ARBA00023277"/>
    </source>
</evidence>
<reference evidence="19 20" key="1">
    <citation type="journal article" date="2015" name="Fungal Genet. Biol.">
        <title>Evolution of novel wood decay mechanisms in Agaricales revealed by the genome sequences of Fistulina hepatica and Cylindrobasidium torrendii.</title>
        <authorList>
            <person name="Floudas D."/>
            <person name="Held B.W."/>
            <person name="Riley R."/>
            <person name="Nagy L.G."/>
            <person name="Koehler G."/>
            <person name="Ransdell A.S."/>
            <person name="Younus H."/>
            <person name="Chow J."/>
            <person name="Chiniquy J."/>
            <person name="Lipzen A."/>
            <person name="Tritt A."/>
            <person name="Sun H."/>
            <person name="Haridas S."/>
            <person name="LaButti K."/>
            <person name="Ohm R.A."/>
            <person name="Kues U."/>
            <person name="Blanchette R.A."/>
            <person name="Grigoriev I.V."/>
            <person name="Minto R.E."/>
            <person name="Hibbett D.S."/>
        </authorList>
    </citation>
    <scope>NUCLEOTIDE SEQUENCE [LARGE SCALE GENOMIC DNA]</scope>
    <source>
        <strain evidence="19 20">FP15055 ss-10</strain>
    </source>
</reference>
<dbReference type="Proteomes" id="UP000054007">
    <property type="component" value="Unassembled WGS sequence"/>
</dbReference>
<keyword evidence="6" id="KW-0136">Cellulose degradation</keyword>
<feature type="chain" id="PRO_5002317387" description="lytic cellulose monooxygenase (C4-dehydrogenating)" evidence="17">
    <location>
        <begin position="19"/>
        <end position="329"/>
    </location>
</feature>
<evidence type="ECO:0000256" key="15">
    <source>
        <dbReference type="ARBA" id="ARBA00047174"/>
    </source>
</evidence>
<dbReference type="PANTHER" id="PTHR33353">
    <property type="entry name" value="PUTATIVE (AFU_ORTHOLOGUE AFUA_1G12560)-RELATED"/>
    <property type="match status" value="1"/>
</dbReference>
<evidence type="ECO:0000256" key="8">
    <source>
        <dbReference type="ARBA" id="ARBA00023008"/>
    </source>
</evidence>
<keyword evidence="7" id="KW-0560">Oxidoreductase</keyword>
<evidence type="ECO:0000256" key="7">
    <source>
        <dbReference type="ARBA" id="ARBA00023002"/>
    </source>
</evidence>
<dbReference type="Pfam" id="PF03443">
    <property type="entry name" value="AA9"/>
    <property type="match status" value="1"/>
</dbReference>
<dbReference type="EMBL" id="KN880447">
    <property type="protein sequence ID" value="KIY72052.1"/>
    <property type="molecule type" value="Genomic_DNA"/>
</dbReference>
<feature type="domain" description="Auxiliary Activity family 9 catalytic" evidence="18">
    <location>
        <begin position="19"/>
        <end position="223"/>
    </location>
</feature>
<evidence type="ECO:0000259" key="18">
    <source>
        <dbReference type="Pfam" id="PF03443"/>
    </source>
</evidence>
<dbReference type="GO" id="GO:0004497">
    <property type="term" value="F:monooxygenase activity"/>
    <property type="evidence" value="ECO:0007669"/>
    <property type="project" value="UniProtKB-KW"/>
</dbReference>
<feature type="signal peptide" evidence="17">
    <location>
        <begin position="1"/>
        <end position="18"/>
    </location>
</feature>
<evidence type="ECO:0000256" key="5">
    <source>
        <dbReference type="ARBA" id="ARBA00022729"/>
    </source>
</evidence>
<dbReference type="CDD" id="cd21175">
    <property type="entry name" value="LPMO_AA9"/>
    <property type="match status" value="1"/>
</dbReference>
<evidence type="ECO:0000313" key="19">
    <source>
        <dbReference type="EMBL" id="KIY72052.1"/>
    </source>
</evidence>
<feature type="compositionally biased region" description="Basic residues" evidence="16">
    <location>
        <begin position="287"/>
        <end position="296"/>
    </location>
</feature>
<keyword evidence="3" id="KW-0964">Secreted</keyword>
<keyword evidence="5 17" id="KW-0732">Signal</keyword>
<dbReference type="GO" id="GO:0046872">
    <property type="term" value="F:metal ion binding"/>
    <property type="evidence" value="ECO:0007669"/>
    <property type="project" value="UniProtKB-KW"/>
</dbReference>
<sequence>MKSFSLIAALSLVSSVWAHGYVDRVQVNGVDYQGTIPGGGGDSGVVRIVQSTDPIKGATNPDITCGKGAYAVADLVEANAGDSIGFNWNAGDGSPWPHNTGGQMNYMADCGGDCSDFDASSARWFKISQEKGDNGQWMQTKLQAGEMAWSKIPENLASGQYLLRHELLSLHLASEQGGAEFYPSCIQVKVGGSGSGYPSDDELVSFPGAYDDSDPGILVADAYNLDAYKFPGPKVASLAGDSPSGQGSSGSYSESATPTGSSYGSTPTSNNGSSGSSSDSGSCKLSNSKKIKKRTARLNGNATNYEKRTDMLYRPRHISRVMRGVSLSS</sequence>
<dbReference type="STRING" id="1314674.A0A0D7BNK0"/>
<organism evidence="19 20">
    <name type="scientific">Cylindrobasidium torrendii FP15055 ss-10</name>
    <dbReference type="NCBI Taxonomy" id="1314674"/>
    <lineage>
        <taxon>Eukaryota</taxon>
        <taxon>Fungi</taxon>
        <taxon>Dikarya</taxon>
        <taxon>Basidiomycota</taxon>
        <taxon>Agaricomycotina</taxon>
        <taxon>Agaricomycetes</taxon>
        <taxon>Agaricomycetidae</taxon>
        <taxon>Agaricales</taxon>
        <taxon>Marasmiineae</taxon>
        <taxon>Physalacriaceae</taxon>
        <taxon>Cylindrobasidium</taxon>
    </lineage>
</organism>
<evidence type="ECO:0000256" key="17">
    <source>
        <dbReference type="SAM" id="SignalP"/>
    </source>
</evidence>
<evidence type="ECO:0000256" key="12">
    <source>
        <dbReference type="ARBA" id="ARBA00023326"/>
    </source>
</evidence>
<evidence type="ECO:0000256" key="1">
    <source>
        <dbReference type="ARBA" id="ARBA00001973"/>
    </source>
</evidence>
<comment type="catalytic activity">
    <reaction evidence="14">
        <text>[(1-&gt;4)-beta-D-glucosyl]n+m + reduced acceptor + O2 = 4-dehydro-beta-D-glucosyl-[(1-&gt;4)-beta-D-glucosyl]n-1 + [(1-&gt;4)-beta-D-glucosyl]m + acceptor + H2O.</text>
        <dbReference type="EC" id="1.14.99.56"/>
    </reaction>
</comment>
<accession>A0A0D7BNK0</accession>
<comment type="subcellular location">
    <subcellularLocation>
        <location evidence="2">Secreted</location>
    </subcellularLocation>
</comment>
<dbReference type="OrthoDB" id="4849160at2759"/>
<dbReference type="GO" id="GO:0030245">
    <property type="term" value="P:cellulose catabolic process"/>
    <property type="evidence" value="ECO:0007669"/>
    <property type="project" value="UniProtKB-KW"/>
</dbReference>
<keyword evidence="11" id="KW-0119">Carbohydrate metabolism</keyword>
<proteinExistence type="inferred from homology"/>
<keyword evidence="12" id="KW-0624">Polysaccharide degradation</keyword>
<dbReference type="InterPro" id="IPR005103">
    <property type="entry name" value="AA9_LPMO"/>
</dbReference>
<dbReference type="InterPro" id="IPR049892">
    <property type="entry name" value="AA9"/>
</dbReference>
<evidence type="ECO:0000256" key="10">
    <source>
        <dbReference type="ARBA" id="ARBA00023157"/>
    </source>
</evidence>
<evidence type="ECO:0000256" key="9">
    <source>
        <dbReference type="ARBA" id="ARBA00023033"/>
    </source>
</evidence>
<evidence type="ECO:0000256" key="4">
    <source>
        <dbReference type="ARBA" id="ARBA00022723"/>
    </source>
</evidence>
<keyword evidence="8" id="KW-0186">Copper</keyword>
<keyword evidence="9 19" id="KW-0503">Monooxygenase</keyword>
<dbReference type="AlphaFoldDB" id="A0A0D7BNK0"/>
<dbReference type="GO" id="GO:0005576">
    <property type="term" value="C:extracellular region"/>
    <property type="evidence" value="ECO:0007669"/>
    <property type="project" value="UniProtKB-SubCell"/>
</dbReference>
<dbReference type="EC" id="1.14.99.56" evidence="15"/>
<comment type="cofactor">
    <cofactor evidence="1">
        <name>Cu(2+)</name>
        <dbReference type="ChEBI" id="CHEBI:29036"/>
    </cofactor>
</comment>
<keyword evidence="10" id="KW-1015">Disulfide bond</keyword>
<name>A0A0D7BNK0_9AGAR</name>
<evidence type="ECO:0000256" key="14">
    <source>
        <dbReference type="ARBA" id="ARBA00045077"/>
    </source>
</evidence>
<evidence type="ECO:0000313" key="20">
    <source>
        <dbReference type="Proteomes" id="UP000054007"/>
    </source>
</evidence>
<gene>
    <name evidence="19" type="ORF">CYLTODRAFT_486647</name>
</gene>
<evidence type="ECO:0000256" key="2">
    <source>
        <dbReference type="ARBA" id="ARBA00004613"/>
    </source>
</evidence>
<keyword evidence="4" id="KW-0479">Metal-binding</keyword>
<dbReference type="PANTHER" id="PTHR33353:SF10">
    <property type="entry name" value="ENDO-BETA-1,4-GLUCANASE D"/>
    <property type="match status" value="1"/>
</dbReference>
<feature type="region of interest" description="Disordered" evidence="16">
    <location>
        <begin position="239"/>
        <end position="310"/>
    </location>
</feature>
<evidence type="ECO:0000256" key="3">
    <source>
        <dbReference type="ARBA" id="ARBA00022525"/>
    </source>
</evidence>
<comment type="similarity">
    <text evidence="13">Belongs to the polysaccharide monooxygenase AA9 family.</text>
</comment>
<protein>
    <recommendedName>
        <fullName evidence="15">lytic cellulose monooxygenase (C4-dehydrogenating)</fullName>
        <ecNumber evidence="15">1.14.99.56</ecNumber>
    </recommendedName>
</protein>
<feature type="compositionally biased region" description="Low complexity" evidence="16">
    <location>
        <begin position="240"/>
        <end position="286"/>
    </location>
</feature>
<evidence type="ECO:0000256" key="16">
    <source>
        <dbReference type="SAM" id="MobiDB-lite"/>
    </source>
</evidence>
<evidence type="ECO:0000256" key="6">
    <source>
        <dbReference type="ARBA" id="ARBA00023001"/>
    </source>
</evidence>
<dbReference type="Gene3D" id="2.70.50.70">
    <property type="match status" value="1"/>
</dbReference>
<evidence type="ECO:0000256" key="13">
    <source>
        <dbReference type="ARBA" id="ARBA00044502"/>
    </source>
</evidence>